<accession>F8FHK2</accession>
<reference evidence="2" key="1">
    <citation type="submission" date="2011-06" db="EMBL/GenBank/DDBJ databases">
        <title>Complete genome sequence of Paenibacillus mucilaginosus KNP414.</title>
        <authorList>
            <person name="Wang J."/>
            <person name="Hu S."/>
            <person name="Hu X."/>
            <person name="Zhang B."/>
            <person name="Dong D."/>
            <person name="Zhang S."/>
            <person name="Zhao K."/>
            <person name="Wu D."/>
        </authorList>
    </citation>
    <scope>NUCLEOTIDE SEQUENCE [LARGE SCALE GENOMIC DNA]</scope>
    <source>
        <strain evidence="2">KNP414</strain>
    </source>
</reference>
<gene>
    <name evidence="1" type="ordered locus">KNP414_03771</name>
</gene>
<evidence type="ECO:0000313" key="1">
    <source>
        <dbReference type="EMBL" id="AEI42310.1"/>
    </source>
</evidence>
<sequence>MKFSIRCHDDYSATLGMKIFPCRTLVWPLRQQVPTLNSNKF</sequence>
<dbReference type="PATRIC" id="fig|1036673.3.peg.3461"/>
<dbReference type="EMBL" id="CP002869">
    <property type="protein sequence ID" value="AEI42310.1"/>
    <property type="molecule type" value="Genomic_DNA"/>
</dbReference>
<protein>
    <submittedName>
        <fullName evidence="1">Uncharacterized protein</fullName>
    </submittedName>
</protein>
<evidence type="ECO:0000313" key="2">
    <source>
        <dbReference type="Proteomes" id="UP000006620"/>
    </source>
</evidence>
<proteinExistence type="predicted"/>
<dbReference type="HOGENOM" id="CLU_3273786_0_0_9"/>
<dbReference type="AlphaFoldDB" id="F8FHK2"/>
<dbReference type="Proteomes" id="UP000006620">
    <property type="component" value="Chromosome"/>
</dbReference>
<dbReference type="KEGG" id="pms:KNP414_03771"/>
<organism evidence="1 2">
    <name type="scientific">Paenibacillus mucilaginosus (strain KNP414)</name>
    <dbReference type="NCBI Taxonomy" id="1036673"/>
    <lineage>
        <taxon>Bacteria</taxon>
        <taxon>Bacillati</taxon>
        <taxon>Bacillota</taxon>
        <taxon>Bacilli</taxon>
        <taxon>Bacillales</taxon>
        <taxon>Paenibacillaceae</taxon>
        <taxon>Paenibacillus</taxon>
    </lineage>
</organism>
<reference evidence="1 2" key="2">
    <citation type="journal article" date="2013" name="Genome Announc.">
        <title>Genome Sequence of Growth-Improving Paenibacillus mucilaginosus Strain KNP414.</title>
        <authorList>
            <person name="Lu J.J."/>
            <person name="Wang J.F."/>
            <person name="Hu X.F."/>
        </authorList>
    </citation>
    <scope>NUCLEOTIDE SEQUENCE [LARGE SCALE GENOMIC DNA]</scope>
    <source>
        <strain evidence="1 2">KNP414</strain>
    </source>
</reference>
<name>F8FHK2_PAEMK</name>